<keyword evidence="3" id="KW-0677">Repeat</keyword>
<comment type="similarity">
    <text evidence="1">Belongs to the ice-binding protein family.</text>
</comment>
<evidence type="ECO:0000259" key="5">
    <source>
        <dbReference type="PROSITE" id="PS50853"/>
    </source>
</evidence>
<gene>
    <name evidence="6" type="ORF">A6E15_01905</name>
</gene>
<organism evidence="6 7">
    <name type="scientific">Natrinema saccharevitans</name>
    <dbReference type="NCBI Taxonomy" id="301967"/>
    <lineage>
        <taxon>Archaea</taxon>
        <taxon>Methanobacteriati</taxon>
        <taxon>Methanobacteriota</taxon>
        <taxon>Stenosarchaea group</taxon>
        <taxon>Halobacteria</taxon>
        <taxon>Halobacteriales</taxon>
        <taxon>Natrialbaceae</taxon>
        <taxon>Natrinema</taxon>
    </lineage>
</organism>
<evidence type="ECO:0000256" key="3">
    <source>
        <dbReference type="ARBA" id="ARBA00022737"/>
    </source>
</evidence>
<dbReference type="OrthoDB" id="204231at2157"/>
<dbReference type="InterPro" id="IPR003961">
    <property type="entry name" value="FN3_dom"/>
</dbReference>
<dbReference type="InterPro" id="IPR036116">
    <property type="entry name" value="FN3_sf"/>
</dbReference>
<dbReference type="SMART" id="SM00060">
    <property type="entry name" value="FN3"/>
    <property type="match status" value="5"/>
</dbReference>
<feature type="region of interest" description="Disordered" evidence="4">
    <location>
        <begin position="30"/>
        <end position="52"/>
    </location>
</feature>
<dbReference type="Pfam" id="PF11999">
    <property type="entry name" value="Ice_binding"/>
    <property type="match status" value="1"/>
</dbReference>
<evidence type="ECO:0000313" key="6">
    <source>
        <dbReference type="EMBL" id="OLZ39812.1"/>
    </source>
</evidence>
<keyword evidence="7" id="KW-1185">Reference proteome</keyword>
<name>A0A1S8ASZ0_9EURY</name>
<protein>
    <recommendedName>
        <fullName evidence="5">Fibronectin type-III domain-containing protein</fullName>
    </recommendedName>
</protein>
<dbReference type="SUPFAM" id="SSF49265">
    <property type="entry name" value="Fibronectin type III"/>
    <property type="match status" value="2"/>
</dbReference>
<accession>A0A1S8ASZ0</accession>
<feature type="region of interest" description="Disordered" evidence="4">
    <location>
        <begin position="850"/>
        <end position="871"/>
    </location>
</feature>
<dbReference type="InterPro" id="IPR021884">
    <property type="entry name" value="Ice-bd_prot"/>
</dbReference>
<evidence type="ECO:0000256" key="4">
    <source>
        <dbReference type="SAM" id="MobiDB-lite"/>
    </source>
</evidence>
<feature type="compositionally biased region" description="Polar residues" evidence="4">
    <location>
        <begin position="37"/>
        <end position="47"/>
    </location>
</feature>
<dbReference type="EMBL" id="LWLN01000001">
    <property type="protein sequence ID" value="OLZ39812.1"/>
    <property type="molecule type" value="Genomic_DNA"/>
</dbReference>
<feature type="domain" description="Fibronectin type-III" evidence="5">
    <location>
        <begin position="358"/>
        <end position="456"/>
    </location>
</feature>
<dbReference type="PANTHER" id="PTHR13817">
    <property type="entry name" value="TITIN"/>
    <property type="match status" value="1"/>
</dbReference>
<dbReference type="PROSITE" id="PS50853">
    <property type="entry name" value="FN3"/>
    <property type="match status" value="2"/>
</dbReference>
<evidence type="ECO:0000256" key="2">
    <source>
        <dbReference type="ARBA" id="ARBA00022729"/>
    </source>
</evidence>
<dbReference type="InterPro" id="IPR050964">
    <property type="entry name" value="Striated_Muscle_Regulatory"/>
</dbReference>
<reference evidence="7" key="1">
    <citation type="submission" date="2016-04" db="EMBL/GenBank/DDBJ databases">
        <authorList>
            <person name="Chen S.-C."/>
            <person name="Lai M.-C."/>
        </authorList>
    </citation>
    <scope>NUCLEOTIDE SEQUENCE [LARGE SCALE GENOMIC DNA]</scope>
    <source>
        <strain evidence="7">AB14</strain>
    </source>
</reference>
<dbReference type="Proteomes" id="UP000189370">
    <property type="component" value="Unassembled WGS sequence"/>
</dbReference>
<dbReference type="AlphaFoldDB" id="A0A1S8ASZ0"/>
<dbReference type="PROSITE" id="PS51257">
    <property type="entry name" value="PROKAR_LIPOPROTEIN"/>
    <property type="match status" value="1"/>
</dbReference>
<feature type="domain" description="Fibronectin type-III" evidence="5">
    <location>
        <begin position="756"/>
        <end position="852"/>
    </location>
</feature>
<comment type="caution">
    <text evidence="6">The sequence shown here is derived from an EMBL/GenBank/DDBJ whole genome shotgun (WGS) entry which is preliminary data.</text>
</comment>
<sequence>MDYSPSRRTVITSSGLLTAGLAGCLGAVREEDDPKDTSTNAVQTQQPDGPAPVDLGTACDFSILAKSGISSVPNSDVAGDIGVSPIASTAITGFDLTLDATGVFATSTQVGGRVYAANYAEPTPSRLTTAVSDMETAFTDAYGRVPPDVTELGGGNIGGETLTPGVYNWSTDVLIDDDITIDGGPDDTWIFQIAGDLTAASGVTVNLTGGAQPENIVWVVAGGAGVEIGTDANFAGIVLAQTGINVLTNATVDGCLYAQTDVNLQMATVTGCDCDLVDLQVDSACVDEDGEITVTNSNDVSVMVTVTGPDAYEETMEVPAGGSATWGSLADGTYSLETDSIAIGLDITTLDISCDPSVPDVVTTPATEVNGSTATLNGELTDLGDSDTVDVFFEWRELGTDEWIATDSQTLDAPGDFSAGIEGLEPGTTYEFRAVGLANGERVEGATLRFTKTVPGVPEVITEPATEVNGSTATLNGELLDLGDFDSVDVFFEWRELGTDEWTTTAPQTLDAPGDFSAGIAGLEPGGTYEFRAVVVANGTREEGAIIEFTKDEPGAPIVETQVATAVNGSTATLNGELIDIGDFDTVDVFFEWRELGADEWTTTAPQTLDEPGDFSAGIEGLEPGNTYEFRAVVVADGTREDGTIVSFTKAEAGVPDIETEPATEINGSTATLNGELLDLGDFDTVDVFFEWRELGADEWIATDSQTLDEPGDFSAGIEGLELGSTYEFRAVMVANGERFLGTTLTFTKFGPDELAVETEPATEVNGSTATLNGELLELEGETEATVYFLYRIKGTTVWTFTDDAVRTEPGPFSATATNLETGTTYEFRAVAQVGSTVVYGDILEFTKVPDDGDDGDDGDNGKNKKKKKREYKRAKREYEEYKKKYEKGKVNKKQLKKKRHAYESAKREYEELIADCKNAS</sequence>
<proteinExistence type="inferred from homology"/>
<dbReference type="PANTHER" id="PTHR13817:SF173">
    <property type="entry name" value="FRAZZLED"/>
    <property type="match status" value="1"/>
</dbReference>
<keyword evidence="2" id="KW-0732">Signal</keyword>
<evidence type="ECO:0000313" key="7">
    <source>
        <dbReference type="Proteomes" id="UP000189370"/>
    </source>
</evidence>
<evidence type="ECO:0000256" key="1">
    <source>
        <dbReference type="ARBA" id="ARBA00005445"/>
    </source>
</evidence>